<dbReference type="Gene3D" id="1.50.10.10">
    <property type="match status" value="1"/>
</dbReference>
<comment type="cofactor">
    <cofactor evidence="1 6">
        <name>Ca(2+)</name>
        <dbReference type="ChEBI" id="CHEBI:29108"/>
    </cofactor>
</comment>
<name>A0A1G4KCV1_9SACH</name>
<dbReference type="SUPFAM" id="SSF48225">
    <property type="entry name" value="Seven-hairpin glycosidases"/>
    <property type="match status" value="1"/>
</dbReference>
<keyword evidence="10" id="KW-1185">Reference proteome</keyword>
<gene>
    <name evidence="9" type="ORF">LAMI_0G16776G</name>
</gene>
<evidence type="ECO:0000256" key="6">
    <source>
        <dbReference type="PIRSR" id="PIRSR601382-2"/>
    </source>
</evidence>
<comment type="pathway">
    <text evidence="2">Protein modification; protein glycosylation.</text>
</comment>
<protein>
    <submittedName>
        <fullName evidence="9">LAMI_0G16776g1_1</fullName>
    </submittedName>
</protein>
<comment type="similarity">
    <text evidence="3">Belongs to the glycosyl hydrolase 47 family.</text>
</comment>
<organism evidence="9 10">
    <name type="scientific">Lachancea mirantina</name>
    <dbReference type="NCBI Taxonomy" id="1230905"/>
    <lineage>
        <taxon>Eukaryota</taxon>
        <taxon>Fungi</taxon>
        <taxon>Dikarya</taxon>
        <taxon>Ascomycota</taxon>
        <taxon>Saccharomycotina</taxon>
        <taxon>Saccharomycetes</taxon>
        <taxon>Saccharomycetales</taxon>
        <taxon>Saccharomycetaceae</taxon>
        <taxon>Lachancea</taxon>
    </lineage>
</organism>
<evidence type="ECO:0000313" key="10">
    <source>
        <dbReference type="Proteomes" id="UP000191024"/>
    </source>
</evidence>
<evidence type="ECO:0000256" key="5">
    <source>
        <dbReference type="ARBA" id="ARBA00023157"/>
    </source>
</evidence>
<dbReference type="STRING" id="1230905.A0A1G4KCV1"/>
<keyword evidence="8" id="KW-0812">Transmembrane</keyword>
<dbReference type="InterPro" id="IPR012341">
    <property type="entry name" value="6hp_glycosidase-like_sf"/>
</dbReference>
<dbReference type="AlphaFoldDB" id="A0A1G4KCV1"/>
<dbReference type="Pfam" id="PF01532">
    <property type="entry name" value="Glyco_hydro_47"/>
    <property type="match status" value="1"/>
</dbReference>
<dbReference type="Proteomes" id="UP000191024">
    <property type="component" value="Chromosome G"/>
</dbReference>
<dbReference type="PANTHER" id="PTHR11742:SF103">
    <property type="entry name" value="ENDOPLASMIC RETICULUM MANNOSIDASE MNL2-RELATED"/>
    <property type="match status" value="1"/>
</dbReference>
<keyword evidence="6" id="KW-0106">Calcium</keyword>
<proteinExistence type="inferred from homology"/>
<evidence type="ECO:0000313" key="9">
    <source>
        <dbReference type="EMBL" id="SCV02198.1"/>
    </source>
</evidence>
<sequence length="761" mass="84365">MRGFHAVARKIRSVFVLSATALVLFYYMFQNEINKLNSYAETESLPHITGNANDALVAHSSFELADKNRFFPLLQDVPEQEQSQDGARNGETGGATATAAAAAAAAAADASANGASNDKELYPVRYENGLKPGYWRATRGAGSDRVQSDVFGTVATATGQHRDRVRDTFAKSWNWFYRNREKYSGPEAAAVAAASMEPLYMLGLPAVLIKQALGVVEASHQSVFRVQTVDVAGTANCMLSGLLSAYELSQGSDERMQARLLELATSTADFLLRAFDTPNRMPILPFPAHSALTNRFPFRHTEVGQLGALSLAFTKLSQITKNDKYFDAIYRIYRVAELSKHEFDIDYLLPTAVDASGCSMLAPEKVESGDHLRGSKVMKSIHNGKYVHCLQTGKFRSIDAQPQLFALDARALPFYHNLVNFHFLLNQHDIFEHNELTAYLVNALDRISTLLVYKPLLPNAEDQEFAFVSSATTTSHFDTLSNQDIVDVAQNHDMHQTSCATASMLALAGKLFRNDTLSSQAAAIASACAHLSGLLGVMPEALVVDKCSNEPCDYNRRHYKTDTDKPLLDQNLPSVKLTGETSSDTKKPAKAYTLRDGAVHAALEDKSYEWIEVQENMQAPYLHAVDPHYHLSSEAIEAVFFQYRITGDQIWQKRGMKMFDAMMSKITSTQAKGVSEISPLDNLFSIVFSQSPPPPHWFTKTLKFYYLLFSDTPASYSLDDFVFASSGQTFRRKTIYDEGLQEEPAVTYAALLSPLHFLKKV</sequence>
<dbReference type="GO" id="GO:0005509">
    <property type="term" value="F:calcium ion binding"/>
    <property type="evidence" value="ECO:0007669"/>
    <property type="project" value="InterPro"/>
</dbReference>
<evidence type="ECO:0000256" key="1">
    <source>
        <dbReference type="ARBA" id="ARBA00001913"/>
    </source>
</evidence>
<evidence type="ECO:0000256" key="2">
    <source>
        <dbReference type="ARBA" id="ARBA00004922"/>
    </source>
</evidence>
<dbReference type="EMBL" id="LT598469">
    <property type="protein sequence ID" value="SCV02198.1"/>
    <property type="molecule type" value="Genomic_DNA"/>
</dbReference>
<dbReference type="GO" id="GO:0004571">
    <property type="term" value="F:mannosyl-oligosaccharide 1,2-alpha-mannosidase activity"/>
    <property type="evidence" value="ECO:0007669"/>
    <property type="project" value="InterPro"/>
</dbReference>
<dbReference type="InterPro" id="IPR001382">
    <property type="entry name" value="Glyco_hydro_47"/>
</dbReference>
<evidence type="ECO:0000256" key="4">
    <source>
        <dbReference type="ARBA" id="ARBA00022801"/>
    </source>
</evidence>
<reference evidence="9 10" key="1">
    <citation type="submission" date="2016-03" db="EMBL/GenBank/DDBJ databases">
        <authorList>
            <person name="Devillers H."/>
        </authorList>
    </citation>
    <scope>NUCLEOTIDE SEQUENCE [LARGE SCALE GENOMIC DNA]</scope>
    <source>
        <strain evidence="9">CBS 11717</strain>
    </source>
</reference>
<dbReference type="GO" id="GO:0005783">
    <property type="term" value="C:endoplasmic reticulum"/>
    <property type="evidence" value="ECO:0007669"/>
    <property type="project" value="TreeGrafter"/>
</dbReference>
<keyword evidence="6" id="KW-0479">Metal-binding</keyword>
<dbReference type="GO" id="GO:0036503">
    <property type="term" value="P:ERAD pathway"/>
    <property type="evidence" value="ECO:0007669"/>
    <property type="project" value="UniProtKB-ARBA"/>
</dbReference>
<dbReference type="InterPro" id="IPR036026">
    <property type="entry name" value="Seven-hairpin_glycosidases"/>
</dbReference>
<feature type="transmembrane region" description="Helical" evidence="8">
    <location>
        <begin position="12"/>
        <end position="29"/>
    </location>
</feature>
<feature type="binding site" evidence="6">
    <location>
        <position position="725"/>
    </location>
    <ligand>
        <name>Ca(2+)</name>
        <dbReference type="ChEBI" id="CHEBI:29108"/>
    </ligand>
</feature>
<dbReference type="InterPro" id="IPR050749">
    <property type="entry name" value="Glycosyl_Hydrolase_47"/>
</dbReference>
<feature type="disulfide bond" evidence="7">
    <location>
        <begin position="499"/>
        <end position="528"/>
    </location>
</feature>
<dbReference type="GO" id="GO:0016020">
    <property type="term" value="C:membrane"/>
    <property type="evidence" value="ECO:0007669"/>
    <property type="project" value="InterPro"/>
</dbReference>
<keyword evidence="5 7" id="KW-1015">Disulfide bond</keyword>
<accession>A0A1G4KCV1</accession>
<evidence type="ECO:0000256" key="7">
    <source>
        <dbReference type="PIRSR" id="PIRSR601382-3"/>
    </source>
</evidence>
<evidence type="ECO:0000256" key="8">
    <source>
        <dbReference type="SAM" id="Phobius"/>
    </source>
</evidence>
<dbReference type="PANTHER" id="PTHR11742">
    <property type="entry name" value="MANNOSYL-OLIGOSACCHARIDE ALPHA-1,2-MANNOSIDASE-RELATED"/>
    <property type="match status" value="1"/>
</dbReference>
<keyword evidence="8" id="KW-0472">Membrane</keyword>
<keyword evidence="4" id="KW-0378">Hydrolase</keyword>
<dbReference type="OrthoDB" id="8118055at2759"/>
<dbReference type="GO" id="GO:0005975">
    <property type="term" value="P:carbohydrate metabolic process"/>
    <property type="evidence" value="ECO:0007669"/>
    <property type="project" value="InterPro"/>
</dbReference>
<evidence type="ECO:0000256" key="3">
    <source>
        <dbReference type="ARBA" id="ARBA00007658"/>
    </source>
</evidence>
<keyword evidence="8" id="KW-1133">Transmembrane helix</keyword>